<name>A0ABT0CCU9_THEVL</name>
<sequence>MPKVPLLKPDQAYPFRSYFDLPFEPEEVLAEFGYTFIQRKISWPKVERLHV</sequence>
<evidence type="ECO:0000313" key="2">
    <source>
        <dbReference type="Proteomes" id="UP000830835"/>
    </source>
</evidence>
<evidence type="ECO:0000313" key="1">
    <source>
        <dbReference type="EMBL" id="MCJ2543616.1"/>
    </source>
</evidence>
<dbReference type="RefSeq" id="WP_244351178.1">
    <property type="nucleotide sequence ID" value="NZ_JAFIRA010000032.1"/>
</dbReference>
<protein>
    <submittedName>
        <fullName evidence="1">Uncharacterized protein</fullName>
    </submittedName>
</protein>
<comment type="caution">
    <text evidence="1">The sequence shown here is derived from an EMBL/GenBank/DDBJ whole genome shotgun (WGS) entry which is preliminary data.</text>
</comment>
<keyword evidence="2" id="KW-1185">Reference proteome</keyword>
<reference evidence="1" key="1">
    <citation type="submission" date="2021-02" db="EMBL/GenBank/DDBJ databases">
        <title>The CRISPR/cas machinery reduction and long-range gene transfer in the hot spring cyanobacterium Synechococcus.</title>
        <authorList>
            <person name="Dvorak P."/>
            <person name="Jahodarova E."/>
            <person name="Hasler P."/>
            <person name="Poulickova A."/>
        </authorList>
    </citation>
    <scope>NUCLEOTIDE SEQUENCE</scope>
    <source>
        <strain evidence="1">Rupite</strain>
    </source>
</reference>
<gene>
    <name evidence="1" type="ORF">JX360_11985</name>
</gene>
<proteinExistence type="predicted"/>
<dbReference type="Proteomes" id="UP000830835">
    <property type="component" value="Unassembled WGS sequence"/>
</dbReference>
<organism evidence="1 2">
    <name type="scientific">Thermostichus vulcanus str. 'Rupite'</name>
    <dbReference type="NCBI Taxonomy" id="2813851"/>
    <lineage>
        <taxon>Bacteria</taxon>
        <taxon>Bacillati</taxon>
        <taxon>Cyanobacteriota</taxon>
        <taxon>Cyanophyceae</taxon>
        <taxon>Thermostichales</taxon>
        <taxon>Thermostichaceae</taxon>
        <taxon>Thermostichus</taxon>
    </lineage>
</organism>
<accession>A0ABT0CCU9</accession>
<dbReference type="EMBL" id="JAFIRA010000032">
    <property type="protein sequence ID" value="MCJ2543616.1"/>
    <property type="molecule type" value="Genomic_DNA"/>
</dbReference>